<dbReference type="Proteomes" id="UP000588647">
    <property type="component" value="Unassembled WGS sequence"/>
</dbReference>
<organism evidence="1 2">
    <name type="scientific">Aurantimonas endophytica</name>
    <dbReference type="NCBI Taxonomy" id="1522175"/>
    <lineage>
        <taxon>Bacteria</taxon>
        <taxon>Pseudomonadati</taxon>
        <taxon>Pseudomonadota</taxon>
        <taxon>Alphaproteobacteria</taxon>
        <taxon>Hyphomicrobiales</taxon>
        <taxon>Aurantimonadaceae</taxon>
        <taxon>Aurantimonas</taxon>
    </lineage>
</organism>
<protein>
    <submittedName>
        <fullName evidence="1">Uncharacterized protein</fullName>
    </submittedName>
</protein>
<evidence type="ECO:0000313" key="1">
    <source>
        <dbReference type="EMBL" id="MBB4004440.1"/>
    </source>
</evidence>
<dbReference type="EMBL" id="JACIEM010000004">
    <property type="protein sequence ID" value="MBB4004440.1"/>
    <property type="molecule type" value="Genomic_DNA"/>
</dbReference>
<evidence type="ECO:0000313" key="2">
    <source>
        <dbReference type="Proteomes" id="UP000588647"/>
    </source>
</evidence>
<reference evidence="1 2" key="1">
    <citation type="submission" date="2020-08" db="EMBL/GenBank/DDBJ databases">
        <title>Genomic Encyclopedia of Type Strains, Phase IV (KMG-IV): sequencing the most valuable type-strain genomes for metagenomic binning, comparative biology and taxonomic classification.</title>
        <authorList>
            <person name="Goeker M."/>
        </authorList>
    </citation>
    <scope>NUCLEOTIDE SEQUENCE [LARGE SCALE GENOMIC DNA]</scope>
    <source>
        <strain evidence="1 2">DSM 103570</strain>
    </source>
</reference>
<dbReference type="RefSeq" id="WP_183210007.1">
    <property type="nucleotide sequence ID" value="NZ_JAAAMM010000004.1"/>
</dbReference>
<keyword evidence="2" id="KW-1185">Reference proteome</keyword>
<proteinExistence type="predicted"/>
<sequence>MRDAALIVLVAAFTLIPAVASLEAKWAAEDLRNSESFVAQPRGHSMTSLPFTIRLAIWLDGVGFIRAREQQHQQTVAENNRLRAENESLRAGMAA</sequence>
<dbReference type="AlphaFoldDB" id="A0A7W6MQV8"/>
<accession>A0A7W6MQV8</accession>
<name>A0A7W6MQV8_9HYPH</name>
<comment type="caution">
    <text evidence="1">The sequence shown here is derived from an EMBL/GenBank/DDBJ whole genome shotgun (WGS) entry which is preliminary data.</text>
</comment>
<gene>
    <name evidence="1" type="ORF">GGR03_003528</name>
</gene>